<evidence type="ECO:0008006" key="4">
    <source>
        <dbReference type="Google" id="ProtNLM"/>
    </source>
</evidence>
<accession>A0A1Y2IGY5</accession>
<name>A0A1Y2IGY5_TRAC3</name>
<dbReference type="Proteomes" id="UP000193067">
    <property type="component" value="Unassembled WGS sequence"/>
</dbReference>
<keyword evidence="3" id="KW-1185">Reference proteome</keyword>
<dbReference type="EMBL" id="KZ084119">
    <property type="protein sequence ID" value="OSD00378.1"/>
    <property type="molecule type" value="Genomic_DNA"/>
</dbReference>
<proteinExistence type="predicted"/>
<evidence type="ECO:0000256" key="1">
    <source>
        <dbReference type="SAM" id="SignalP"/>
    </source>
</evidence>
<feature type="signal peptide" evidence="1">
    <location>
        <begin position="1"/>
        <end position="16"/>
    </location>
</feature>
<keyword evidence="1" id="KW-0732">Signal</keyword>
<feature type="chain" id="PRO_5012666250" description="Secreted protein" evidence="1">
    <location>
        <begin position="17"/>
        <end position="230"/>
    </location>
</feature>
<sequence>MSVAVLPLILPGFCLGSDPNHSFASPPYVLPATSRASSRLHVSHSRMSLVEKRIAAPNHDDLRGGVLKHRVPIHRSKSNRCQRSDLASRGLVSEAIKGDTLSFDSPRRLRVSTHGRTSHTVHRNAHPLGSHLCGRARLVDAPPGGVGQTHAASRSGDHPASCGARPVAAACEGRSAGHDPHRGLSVQRGVLPAGSYAPGHPGLVHLAPRHLAYFGPAADPDARSACWLAL</sequence>
<organism evidence="2 3">
    <name type="scientific">Trametes coccinea (strain BRFM310)</name>
    <name type="common">Pycnoporus coccineus</name>
    <dbReference type="NCBI Taxonomy" id="1353009"/>
    <lineage>
        <taxon>Eukaryota</taxon>
        <taxon>Fungi</taxon>
        <taxon>Dikarya</taxon>
        <taxon>Basidiomycota</taxon>
        <taxon>Agaricomycotina</taxon>
        <taxon>Agaricomycetes</taxon>
        <taxon>Polyporales</taxon>
        <taxon>Polyporaceae</taxon>
        <taxon>Trametes</taxon>
    </lineage>
</organism>
<reference evidence="2 3" key="1">
    <citation type="journal article" date="2015" name="Biotechnol. Biofuels">
        <title>Enhanced degradation of softwood versus hardwood by the white-rot fungus Pycnoporus coccineus.</title>
        <authorList>
            <person name="Couturier M."/>
            <person name="Navarro D."/>
            <person name="Chevret D."/>
            <person name="Henrissat B."/>
            <person name="Piumi F."/>
            <person name="Ruiz-Duenas F.J."/>
            <person name="Martinez A.T."/>
            <person name="Grigoriev I.V."/>
            <person name="Riley R."/>
            <person name="Lipzen A."/>
            <person name="Berrin J.G."/>
            <person name="Master E.R."/>
            <person name="Rosso M.N."/>
        </authorList>
    </citation>
    <scope>NUCLEOTIDE SEQUENCE [LARGE SCALE GENOMIC DNA]</scope>
    <source>
        <strain evidence="2 3">BRFM310</strain>
    </source>
</reference>
<dbReference type="AlphaFoldDB" id="A0A1Y2IGY5"/>
<evidence type="ECO:0000313" key="2">
    <source>
        <dbReference type="EMBL" id="OSD00378.1"/>
    </source>
</evidence>
<evidence type="ECO:0000313" key="3">
    <source>
        <dbReference type="Proteomes" id="UP000193067"/>
    </source>
</evidence>
<gene>
    <name evidence="2" type="ORF">PYCCODRAFT_701883</name>
</gene>
<protein>
    <recommendedName>
        <fullName evidence="4">Secreted protein</fullName>
    </recommendedName>
</protein>